<dbReference type="Proteomes" id="UP000318571">
    <property type="component" value="Chromosome 4"/>
</dbReference>
<dbReference type="Pfam" id="PF02932">
    <property type="entry name" value="Neur_chan_memb"/>
    <property type="match status" value="1"/>
</dbReference>
<evidence type="ECO:0000256" key="3">
    <source>
        <dbReference type="ARBA" id="ARBA00022989"/>
    </source>
</evidence>
<feature type="transmembrane region" description="Helical" evidence="6">
    <location>
        <begin position="270"/>
        <end position="292"/>
    </location>
</feature>
<dbReference type="FunFam" id="2.70.170.10:FF:000016">
    <property type="entry name" value="Nicotinic acetylcholine receptor subunit"/>
    <property type="match status" value="1"/>
</dbReference>
<evidence type="ECO:0000259" key="9">
    <source>
        <dbReference type="Pfam" id="PF02932"/>
    </source>
</evidence>
<keyword evidence="6" id="KW-0813">Transport</keyword>
<feature type="transmembrane region" description="Helical" evidence="6">
    <location>
        <begin position="480"/>
        <end position="504"/>
    </location>
</feature>
<reference evidence="10 11" key="1">
    <citation type="journal article" date="2018" name="Nat. Ecol. Evol.">
        <title>Genomic signatures of mitonuclear coevolution across populations of Tigriopus californicus.</title>
        <authorList>
            <person name="Barreto F.S."/>
            <person name="Watson E.T."/>
            <person name="Lima T.G."/>
            <person name="Willett C.S."/>
            <person name="Edmands S."/>
            <person name="Li W."/>
            <person name="Burton R.S."/>
        </authorList>
    </citation>
    <scope>NUCLEOTIDE SEQUENCE [LARGE SCALE GENOMIC DNA]</scope>
    <source>
        <strain evidence="10 11">San Diego</strain>
    </source>
</reference>
<evidence type="ECO:0000313" key="11">
    <source>
        <dbReference type="Proteomes" id="UP000318571"/>
    </source>
</evidence>
<dbReference type="GO" id="GO:0045211">
    <property type="term" value="C:postsynaptic membrane"/>
    <property type="evidence" value="ECO:0007669"/>
    <property type="project" value="UniProtKB-SubCell"/>
</dbReference>
<evidence type="ECO:0000256" key="4">
    <source>
        <dbReference type="ARBA" id="ARBA00023136"/>
    </source>
</evidence>
<dbReference type="InterPro" id="IPR036719">
    <property type="entry name" value="Neuro-gated_channel_TM_sf"/>
</dbReference>
<dbReference type="GO" id="GO:0005230">
    <property type="term" value="F:extracellular ligand-gated monoatomic ion channel activity"/>
    <property type="evidence" value="ECO:0007669"/>
    <property type="project" value="InterPro"/>
</dbReference>
<dbReference type="GO" id="GO:0004888">
    <property type="term" value="F:transmembrane signaling receptor activity"/>
    <property type="evidence" value="ECO:0007669"/>
    <property type="project" value="InterPro"/>
</dbReference>
<evidence type="ECO:0000256" key="6">
    <source>
        <dbReference type="RuleBase" id="RU000687"/>
    </source>
</evidence>
<dbReference type="InterPro" id="IPR006202">
    <property type="entry name" value="Neur_chan_lig-bd"/>
</dbReference>
<dbReference type="PRINTS" id="PR00252">
    <property type="entry name" value="NRIONCHANNEL"/>
</dbReference>
<dbReference type="CDD" id="cd18997">
    <property type="entry name" value="LGIC_ECD_nAChR"/>
    <property type="match status" value="1"/>
</dbReference>
<dbReference type="AlphaFoldDB" id="A0A553NQH5"/>
<dbReference type="InterPro" id="IPR036734">
    <property type="entry name" value="Neur_chan_lig-bd_sf"/>
</dbReference>
<dbReference type="PANTHER" id="PTHR18945">
    <property type="entry name" value="NEUROTRANSMITTER GATED ION CHANNEL"/>
    <property type="match status" value="1"/>
</dbReference>
<dbReference type="EMBL" id="VCGU01000011">
    <property type="protein sequence ID" value="TRY67674.1"/>
    <property type="molecule type" value="Genomic_DNA"/>
</dbReference>
<feature type="domain" description="Neurotransmitter-gated ion-channel transmembrane" evidence="9">
    <location>
        <begin position="212"/>
        <end position="496"/>
    </location>
</feature>
<feature type="compositionally biased region" description="Basic residues" evidence="7">
    <location>
        <begin position="371"/>
        <end position="380"/>
    </location>
</feature>
<dbReference type="Gene3D" id="1.20.58.390">
    <property type="entry name" value="Neurotransmitter-gated ion-channel transmembrane domain"/>
    <property type="match status" value="2"/>
</dbReference>
<evidence type="ECO:0000259" key="8">
    <source>
        <dbReference type="Pfam" id="PF02931"/>
    </source>
</evidence>
<dbReference type="InterPro" id="IPR006029">
    <property type="entry name" value="Neurotrans-gated_channel_TM"/>
</dbReference>
<comment type="caution">
    <text evidence="10">The sequence shown here is derived from an EMBL/GenBank/DDBJ whole genome shotgun (WGS) entry which is preliminary data.</text>
</comment>
<sequence length="506" mass="56818">MWTQCPGVRSGPNERRLINDLLEKYNNLERPVYNESEALKLAFGLTLQQIIDVDWKDVNMVWNKSEYGNIEDIRMPPQKLWKPDVLMYNSADEAFDGTYQTNVVVNSNGSCTYIPPGIFKSTCKIDITWFPFDDQDCEMKFGSWTYNGFKLDLQLNGEEGDTSTYVMNGEWSLLGVPGQRNEVFYDCCPEPYLDVTFTIKIRRRTLYYFFNLIVPCVLIASMAVLGFTLPPDSGEKLSLGVTVLLSLTVFSIMVTEMLPKVSDAVPVLGTYFNCIMFMVASSVVTTIMILNYHHRLADTHEMPNWVRCVFLQWIPWMLRMGRPGEKITRKTIMMQNKMKELDLKERSSKSLLANVLDMDDDFRPSSTLPHSHIHPHHPSHTHPAGPMGPMGNTPTPGSGGFMRVTSGLPPSSTDDGMVGGNGTVGGGVGSSLNSFPPGVHRELSLILKELRVITDKIRDDEDTAAIENDWKFAAMVLDRLCLIIFTFFTIAATIAVLLSAPHIIVT</sequence>
<evidence type="ECO:0000313" key="10">
    <source>
        <dbReference type="EMBL" id="TRY67674.1"/>
    </source>
</evidence>
<accession>A0A553NQH5</accession>
<protein>
    <submittedName>
        <fullName evidence="10">Uncharacterized protein</fullName>
    </submittedName>
</protein>
<dbReference type="InterPro" id="IPR018000">
    <property type="entry name" value="Neurotransmitter_ion_chnl_CS"/>
</dbReference>
<dbReference type="PROSITE" id="PS00236">
    <property type="entry name" value="NEUROTR_ION_CHANNEL"/>
    <property type="match status" value="1"/>
</dbReference>
<dbReference type="SUPFAM" id="SSF63712">
    <property type="entry name" value="Nicotinic receptor ligand binding domain-like"/>
    <property type="match status" value="1"/>
</dbReference>
<dbReference type="InterPro" id="IPR006201">
    <property type="entry name" value="Neur_channel"/>
</dbReference>
<dbReference type="Gene3D" id="2.70.170.10">
    <property type="entry name" value="Neurotransmitter-gated ion-channel ligand-binding domain"/>
    <property type="match status" value="1"/>
</dbReference>
<feature type="transmembrane region" description="Helical" evidence="6">
    <location>
        <begin position="239"/>
        <end position="258"/>
    </location>
</feature>
<comment type="subcellular location">
    <subcellularLocation>
        <location evidence="5">Postsynaptic cell membrane</location>
        <topology evidence="5">Multi-pass membrane protein</topology>
    </subcellularLocation>
</comment>
<evidence type="ECO:0000256" key="2">
    <source>
        <dbReference type="ARBA" id="ARBA00022692"/>
    </source>
</evidence>
<dbReference type="NCBIfam" id="TIGR00860">
    <property type="entry name" value="LIC"/>
    <property type="match status" value="1"/>
</dbReference>
<proteinExistence type="inferred from homology"/>
<keyword evidence="2 6" id="KW-0812">Transmembrane</keyword>
<dbReference type="SUPFAM" id="SSF90112">
    <property type="entry name" value="Neurotransmitter-gated ion-channel transmembrane pore"/>
    <property type="match status" value="1"/>
</dbReference>
<dbReference type="CDD" id="cd19051">
    <property type="entry name" value="LGIC_TM_cation"/>
    <property type="match status" value="1"/>
</dbReference>
<dbReference type="OMA" id="DRCCLIT"/>
<feature type="compositionally biased region" description="Low complexity" evidence="7">
    <location>
        <begin position="381"/>
        <end position="396"/>
    </location>
</feature>
<dbReference type="STRING" id="6832.A0A553NQH5"/>
<feature type="domain" description="Neurotransmitter-gated ion-channel ligand-binding" evidence="8">
    <location>
        <begin position="14"/>
        <end position="205"/>
    </location>
</feature>
<dbReference type="FunFam" id="1.20.58.390:FF:000059">
    <property type="entry name" value="Nicotinic acetylcholine receptor alpha6, isoform D"/>
    <property type="match status" value="1"/>
</dbReference>
<keyword evidence="4 6" id="KW-0472">Membrane</keyword>
<evidence type="ECO:0000256" key="1">
    <source>
        <dbReference type="ARBA" id="ARBA00009237"/>
    </source>
</evidence>
<keyword evidence="6" id="KW-0406">Ion transport</keyword>
<feature type="region of interest" description="Disordered" evidence="7">
    <location>
        <begin position="364"/>
        <end position="404"/>
    </location>
</feature>
<evidence type="ECO:0000256" key="5">
    <source>
        <dbReference type="ARBA" id="ARBA00034104"/>
    </source>
</evidence>
<keyword evidence="6" id="KW-0407">Ion channel</keyword>
<dbReference type="InterPro" id="IPR038050">
    <property type="entry name" value="Neuro_actylchol_rec"/>
</dbReference>
<gene>
    <name evidence="10" type="ORF">TCAL_03094</name>
</gene>
<keyword evidence="3 6" id="KW-1133">Transmembrane helix</keyword>
<feature type="transmembrane region" description="Helical" evidence="6">
    <location>
        <begin position="206"/>
        <end position="227"/>
    </location>
</feature>
<name>A0A553NQH5_TIGCA</name>
<evidence type="ECO:0000256" key="7">
    <source>
        <dbReference type="SAM" id="MobiDB-lite"/>
    </source>
</evidence>
<keyword evidence="11" id="KW-1185">Reference proteome</keyword>
<dbReference type="Pfam" id="PF02931">
    <property type="entry name" value="Neur_chan_LBD"/>
    <property type="match status" value="1"/>
</dbReference>
<organism evidence="10 11">
    <name type="scientific">Tigriopus californicus</name>
    <name type="common">Marine copepod</name>
    <dbReference type="NCBI Taxonomy" id="6832"/>
    <lineage>
        <taxon>Eukaryota</taxon>
        <taxon>Metazoa</taxon>
        <taxon>Ecdysozoa</taxon>
        <taxon>Arthropoda</taxon>
        <taxon>Crustacea</taxon>
        <taxon>Multicrustacea</taxon>
        <taxon>Hexanauplia</taxon>
        <taxon>Copepoda</taxon>
        <taxon>Harpacticoida</taxon>
        <taxon>Harpacticidae</taxon>
        <taxon>Tigriopus</taxon>
    </lineage>
</organism>
<comment type="similarity">
    <text evidence="1">Belongs to the ligand-gated ion channel (TC 1.A.9) family. Acetylcholine receptor (TC 1.A.9.1) subfamily.</text>
</comment>